<evidence type="ECO:0000256" key="1">
    <source>
        <dbReference type="ARBA" id="ARBA00004245"/>
    </source>
</evidence>
<dbReference type="Gene3D" id="3.30.450.30">
    <property type="entry name" value="Dynein light chain 2a, cytoplasmic"/>
    <property type="match status" value="1"/>
</dbReference>
<evidence type="ECO:0000256" key="2">
    <source>
        <dbReference type="ARBA" id="ARBA00010058"/>
    </source>
</evidence>
<comment type="subcellular location">
    <subcellularLocation>
        <location evidence="1">Cytoplasm</location>
        <location evidence="1">Cytoskeleton</location>
    </subcellularLocation>
</comment>
<dbReference type="InterPro" id="IPR036140">
    <property type="entry name" value="PFN_sf"/>
</dbReference>
<dbReference type="PANTHER" id="PTHR11604:SF0">
    <property type="entry name" value="PROFILIN"/>
    <property type="match status" value="1"/>
</dbReference>
<evidence type="ECO:0000256" key="4">
    <source>
        <dbReference type="ARBA" id="ARBA00023203"/>
    </source>
</evidence>
<keyword evidence="4 6" id="KW-0009">Actin-binding</keyword>
<evidence type="ECO:0000313" key="7">
    <source>
        <dbReference type="EMBL" id="KFA67822.1"/>
    </source>
</evidence>
<dbReference type="OrthoDB" id="421374at2759"/>
<sequence length="127" mass="13177">MSWQGSLVGSGHIDKGAIISAAGDSAWASSSDFQLKPEEMKAISSIVSGDQAAKDKAFADGLYISGSRYVVARAEDRSIYARSGRLGVAVAKTKQAIVIGHHGETGVAGSATQTVEQLADYLIGQGY</sequence>
<evidence type="ECO:0000256" key="6">
    <source>
        <dbReference type="RuleBase" id="RU003909"/>
    </source>
</evidence>
<dbReference type="AlphaFoldDB" id="A0A084QV37"/>
<evidence type="ECO:0000256" key="3">
    <source>
        <dbReference type="ARBA" id="ARBA00022490"/>
    </source>
</evidence>
<dbReference type="GO" id="GO:0003785">
    <property type="term" value="F:actin monomer binding"/>
    <property type="evidence" value="ECO:0007669"/>
    <property type="project" value="TreeGrafter"/>
</dbReference>
<dbReference type="Proteomes" id="UP000028524">
    <property type="component" value="Unassembled WGS sequence"/>
</dbReference>
<comment type="similarity">
    <text evidence="2 6">Belongs to the profilin family.</text>
</comment>
<reference evidence="7 8" key="1">
    <citation type="journal article" date="2014" name="BMC Genomics">
        <title>Comparative genome sequencing reveals chemotype-specific gene clusters in the toxigenic black mold Stachybotrys.</title>
        <authorList>
            <person name="Semeiks J."/>
            <person name="Borek D."/>
            <person name="Otwinowski Z."/>
            <person name="Grishin N.V."/>
        </authorList>
    </citation>
    <scope>NUCLEOTIDE SEQUENCE [LARGE SCALE GENOMIC DNA]</scope>
    <source>
        <strain evidence="7 8">IBT 40285</strain>
    </source>
</reference>
<dbReference type="OMA" id="QGQKFML"/>
<proteinExistence type="inferred from homology"/>
<accession>A0A084QV37</accession>
<keyword evidence="5" id="KW-0206">Cytoskeleton</keyword>
<dbReference type="SMART" id="SM00392">
    <property type="entry name" value="PROF"/>
    <property type="match status" value="1"/>
</dbReference>
<evidence type="ECO:0000313" key="8">
    <source>
        <dbReference type="Proteomes" id="UP000028524"/>
    </source>
</evidence>
<gene>
    <name evidence="7" type="ORF">S40285_06950</name>
</gene>
<dbReference type="InParanoid" id="A0A084QV37"/>
<keyword evidence="3" id="KW-0963">Cytoplasm</keyword>
<dbReference type="EMBL" id="KL660101">
    <property type="protein sequence ID" value="KFA67822.1"/>
    <property type="molecule type" value="Genomic_DNA"/>
</dbReference>
<organism evidence="7 8">
    <name type="scientific">Stachybotrys chlorohalonatus (strain IBT 40285)</name>
    <dbReference type="NCBI Taxonomy" id="1283841"/>
    <lineage>
        <taxon>Eukaryota</taxon>
        <taxon>Fungi</taxon>
        <taxon>Dikarya</taxon>
        <taxon>Ascomycota</taxon>
        <taxon>Pezizomycotina</taxon>
        <taxon>Sordariomycetes</taxon>
        <taxon>Hypocreomycetidae</taxon>
        <taxon>Hypocreales</taxon>
        <taxon>Stachybotryaceae</taxon>
        <taxon>Stachybotrys</taxon>
    </lineage>
</organism>
<dbReference type="GO" id="GO:0005856">
    <property type="term" value="C:cytoskeleton"/>
    <property type="evidence" value="ECO:0007669"/>
    <property type="project" value="UniProtKB-SubCell"/>
</dbReference>
<name>A0A084QV37_STAC4</name>
<dbReference type="SUPFAM" id="SSF55770">
    <property type="entry name" value="Profilin (actin-binding protein)"/>
    <property type="match status" value="1"/>
</dbReference>
<protein>
    <recommendedName>
        <fullName evidence="6">Profilin</fullName>
    </recommendedName>
</protein>
<dbReference type="HOGENOM" id="CLU_120772_1_1_1"/>
<evidence type="ECO:0000256" key="5">
    <source>
        <dbReference type="ARBA" id="ARBA00023212"/>
    </source>
</evidence>
<dbReference type="Pfam" id="PF00235">
    <property type="entry name" value="Profilin"/>
    <property type="match status" value="1"/>
</dbReference>
<dbReference type="STRING" id="1283841.A0A084QV37"/>
<dbReference type="InterPro" id="IPR048278">
    <property type="entry name" value="PFN"/>
</dbReference>
<dbReference type="GO" id="GO:0005938">
    <property type="term" value="C:cell cortex"/>
    <property type="evidence" value="ECO:0007669"/>
    <property type="project" value="TreeGrafter"/>
</dbReference>
<dbReference type="CDD" id="cd00148">
    <property type="entry name" value="PROF"/>
    <property type="match status" value="1"/>
</dbReference>
<keyword evidence="8" id="KW-1185">Reference proteome</keyword>
<dbReference type="PRINTS" id="PR01640">
    <property type="entry name" value="PROFILINPLNT"/>
</dbReference>
<dbReference type="FunCoup" id="A0A084QV37">
    <property type="interactions" value="274"/>
</dbReference>
<dbReference type="PANTHER" id="PTHR11604">
    <property type="entry name" value="PROFILIN"/>
    <property type="match status" value="1"/>
</dbReference>
<dbReference type="PRINTS" id="PR00392">
    <property type="entry name" value="PROFILIN"/>
</dbReference>
<dbReference type="InterPro" id="IPR005455">
    <property type="entry name" value="PFN_euk"/>
</dbReference>